<feature type="compositionally biased region" description="Polar residues" evidence="4">
    <location>
        <begin position="1130"/>
        <end position="1139"/>
    </location>
</feature>
<dbReference type="PANTHER" id="PTHR24147">
    <property type="entry name" value="ANKYRIN REPEAT DOMAIN 36-RELATED"/>
    <property type="match status" value="1"/>
</dbReference>
<dbReference type="Pfam" id="PF12001">
    <property type="entry name" value="DUF3496"/>
    <property type="match status" value="1"/>
</dbReference>
<reference evidence="7 8" key="1">
    <citation type="journal article" date="2020" name="Nature">
        <title>Six reference-quality genomes reveal evolution of bat adaptations.</title>
        <authorList>
            <person name="Jebb D."/>
            <person name="Huang Z."/>
            <person name="Pippel M."/>
            <person name="Hughes G.M."/>
            <person name="Lavrichenko K."/>
            <person name="Devanna P."/>
            <person name="Winkler S."/>
            <person name="Jermiin L.S."/>
            <person name="Skirmuntt E.C."/>
            <person name="Katzourakis A."/>
            <person name="Burkitt-Gray L."/>
            <person name="Ray D.A."/>
            <person name="Sullivan K.A.M."/>
            <person name="Roscito J.G."/>
            <person name="Kirilenko B.M."/>
            <person name="Davalos L.M."/>
            <person name="Corthals A.P."/>
            <person name="Power M.L."/>
            <person name="Jones G."/>
            <person name="Ransome R.D."/>
            <person name="Dechmann D.K.N."/>
            <person name="Locatelli A.G."/>
            <person name="Puechmaille S.J."/>
            <person name="Fedrigo O."/>
            <person name="Jarvis E.D."/>
            <person name="Hiller M."/>
            <person name="Vernes S.C."/>
            <person name="Myers E.W."/>
            <person name="Teeling E.C."/>
        </authorList>
    </citation>
    <scope>NUCLEOTIDE SEQUENCE [LARGE SCALE GENOMIC DNA]</scope>
    <source>
        <strain evidence="7">MRhiFer1</strain>
        <tissue evidence="7">Lung</tissue>
    </source>
</reference>
<evidence type="ECO:0000259" key="5">
    <source>
        <dbReference type="Pfam" id="PF12001"/>
    </source>
</evidence>
<dbReference type="InterPro" id="IPR039497">
    <property type="entry name" value="CC144C-like_CC_dom"/>
</dbReference>
<feature type="region of interest" description="Disordered" evidence="4">
    <location>
        <begin position="1111"/>
        <end position="1161"/>
    </location>
</feature>
<dbReference type="SUPFAM" id="SSF48403">
    <property type="entry name" value="Ankyrin repeat"/>
    <property type="match status" value="1"/>
</dbReference>
<feature type="region of interest" description="Disordered" evidence="4">
    <location>
        <begin position="406"/>
        <end position="432"/>
    </location>
</feature>
<dbReference type="SMART" id="SM00248">
    <property type="entry name" value="ANK"/>
    <property type="match status" value="4"/>
</dbReference>
<evidence type="ECO:0000256" key="3">
    <source>
        <dbReference type="SAM" id="Coils"/>
    </source>
</evidence>
<feature type="repeat" description="ANK" evidence="2">
    <location>
        <begin position="82"/>
        <end position="114"/>
    </location>
</feature>
<dbReference type="Pfam" id="PF14915">
    <property type="entry name" value="CCDC144C"/>
    <property type="match status" value="1"/>
</dbReference>
<name>A0A7J7ZBQ7_RHIFE</name>
<feature type="domain" description="DUF3496" evidence="5">
    <location>
        <begin position="1139"/>
        <end position="1188"/>
    </location>
</feature>
<dbReference type="InterPro" id="IPR050657">
    <property type="entry name" value="Ankyrin_repeat_domain"/>
</dbReference>
<feature type="repeat" description="ANK" evidence="2">
    <location>
        <begin position="147"/>
        <end position="179"/>
    </location>
</feature>
<dbReference type="Pfam" id="PF12796">
    <property type="entry name" value="Ank_2"/>
    <property type="match status" value="2"/>
</dbReference>
<evidence type="ECO:0000256" key="2">
    <source>
        <dbReference type="PROSITE-ProRule" id="PRU00023"/>
    </source>
</evidence>
<feature type="coiled-coil region" evidence="3">
    <location>
        <begin position="653"/>
        <end position="778"/>
    </location>
</feature>
<dbReference type="PROSITE" id="PS50297">
    <property type="entry name" value="ANK_REP_REGION"/>
    <property type="match status" value="3"/>
</dbReference>
<feature type="compositionally biased region" description="Basic and acidic residues" evidence="4">
    <location>
        <begin position="459"/>
        <end position="477"/>
    </location>
</feature>
<proteinExistence type="predicted"/>
<dbReference type="PANTHER" id="PTHR24147:SF60">
    <property type="entry name" value="ANKYRIN REPEAT DOMAIN-CONTAINING PROTEIN 26-RELATED"/>
    <property type="match status" value="1"/>
</dbReference>
<feature type="region of interest" description="Disordered" evidence="4">
    <location>
        <begin position="551"/>
        <end position="599"/>
    </location>
</feature>
<dbReference type="InterPro" id="IPR002110">
    <property type="entry name" value="Ankyrin_rpt"/>
</dbReference>
<dbReference type="InterPro" id="IPR036770">
    <property type="entry name" value="Ankyrin_rpt-contain_sf"/>
</dbReference>
<feature type="repeat" description="ANK" evidence="2">
    <location>
        <begin position="115"/>
        <end position="147"/>
    </location>
</feature>
<dbReference type="Proteomes" id="UP000585614">
    <property type="component" value="Unassembled WGS sequence"/>
</dbReference>
<accession>A0A7J7ZBQ7</accession>
<feature type="coiled-coil region" evidence="3">
    <location>
        <begin position="878"/>
        <end position="919"/>
    </location>
</feature>
<feature type="repeat" description="ANK" evidence="2">
    <location>
        <begin position="180"/>
        <end position="212"/>
    </location>
</feature>
<organism evidence="7 8">
    <name type="scientific">Rhinolophus ferrumequinum</name>
    <name type="common">Greater horseshoe bat</name>
    <dbReference type="NCBI Taxonomy" id="59479"/>
    <lineage>
        <taxon>Eukaryota</taxon>
        <taxon>Metazoa</taxon>
        <taxon>Chordata</taxon>
        <taxon>Craniata</taxon>
        <taxon>Vertebrata</taxon>
        <taxon>Euteleostomi</taxon>
        <taxon>Mammalia</taxon>
        <taxon>Eutheria</taxon>
        <taxon>Laurasiatheria</taxon>
        <taxon>Chiroptera</taxon>
        <taxon>Yinpterochiroptera</taxon>
        <taxon>Rhinolophoidea</taxon>
        <taxon>Rhinolophidae</taxon>
        <taxon>Rhinolophinae</taxon>
        <taxon>Rhinolophus</taxon>
    </lineage>
</organism>
<sequence>MKKIFGFGNRKGKSPLGSLTSPRSKGVGMMAETGNTVPLGSGYHIRDKDLGKIHKAASVGDVAKVQQLLLLRINGLNDRDRMNRTALHLACACSHLGVVTLLTDRKCELNLQDNMNRTALMKAVQSQAEKCVSVLLERGADPNIKDNGYTALHHAALGWNITIAATLLQHQADIEAAGEFDFTPLLVAVRKNRQKMVEFLLERHANIHAVDKWKSNHKLIFDYKKERRCKESAESGNLVDECSKCDPASSLSYKPGTNDSWPISADGLFDVDTKNVVKPSLAKLMTAVQQSQKNIEAKYAIVRPENKIFYEDNKSHSENEDLAETLPKPSKTVQGLSHPDFPSPEPLVKPPFMPLTVTGLAKDKPTKPAKGKKDNGLNIIEIAPQEHTNNDNLTYVDGAHQNNRSVKKSSLGLGQEEDVESPWHSESIPEIRPGTYADHSVFTADQRGKRIRVPQAEDSPEKYPHLKLTGEAKDPDPNKAVGMEDVQTPTSAELDLEITSEEGQESLDGSENNYPQIEEEKKHESSEMEVTEHIYNAAADDSCGLIQERKSGKTDDQQFPIMENEDSDRSAKRTSNEEIKVKEQMNSVDDLEDLTQSSETVSEHWELPYSNYQNSMLLIEQLGMDCKDSVSLLKIQDAIISYERLIELRKNHCESLTGKIKKMENKVSGLQKELSETKEMKSQLEHQKVEWEQELCNLRFTLQQEKEKRRNTDMLYKKIREQLRKKEEQYSKEVDMKQQLEITLRTLDMELKTVRNNFNQVVEELNDSQRQLSREQNARILQDAILTNLLCKQKEVETAHKKMNSEVSESHEKQKDLLHEIAMLRLELDTVKYDHLEMEKKYFEEMEIVKGKNDHLQNTIKLSEETLTKTIFQYHRQMDILTAENKRLTSELGSEKQNIERLETEVESYRFELATAIQNFEQSQESERGIQLTFQRAREELFGLRDKLNFDMSNLKHNNEVLSQQLSNAERKFRSLETEFHHARDALREANLLLERVRRELSETQCQKTEIEHMYQSEREKVKTYMAKLECLEERCSFLKSENMLLPQQRDDAGNKSHKEKTVIIIQDLFQDIIKILRAESEKQGRMLEERNKELIKECNHLKERISQYETDKAEREAQAAAPENLDPLNESNNISIGSQMELGSKGPESELSKVKTSQDSCEAELKKYKQAYLEEQKVRISLENKLHT</sequence>
<feature type="compositionally biased region" description="Basic and acidic residues" evidence="4">
    <location>
        <begin position="567"/>
        <end position="583"/>
    </location>
</feature>
<comment type="caution">
    <text evidence="7">The sequence shown here is derived from an EMBL/GenBank/DDBJ whole genome shotgun (WGS) entry which is preliminary data.</text>
</comment>
<feature type="region of interest" description="Disordered" evidence="4">
    <location>
        <begin position="451"/>
        <end position="513"/>
    </location>
</feature>
<evidence type="ECO:0000313" key="7">
    <source>
        <dbReference type="EMBL" id="KAF6371376.1"/>
    </source>
</evidence>
<dbReference type="InterPro" id="IPR021885">
    <property type="entry name" value="DUF3496"/>
</dbReference>
<evidence type="ECO:0000259" key="6">
    <source>
        <dbReference type="Pfam" id="PF14915"/>
    </source>
</evidence>
<keyword evidence="2" id="KW-0040">ANK repeat</keyword>
<protein>
    <submittedName>
        <fullName evidence="7">Ankyrin repeat domain 26</fullName>
    </submittedName>
</protein>
<keyword evidence="1 3" id="KW-0175">Coiled coil</keyword>
<evidence type="ECO:0000256" key="4">
    <source>
        <dbReference type="SAM" id="MobiDB-lite"/>
    </source>
</evidence>
<dbReference type="Gene3D" id="1.25.40.20">
    <property type="entry name" value="Ankyrin repeat-containing domain"/>
    <property type="match status" value="1"/>
</dbReference>
<dbReference type="PROSITE" id="PS50088">
    <property type="entry name" value="ANK_REPEAT"/>
    <property type="match status" value="4"/>
</dbReference>
<dbReference type="EMBL" id="JACAGC010000004">
    <property type="protein sequence ID" value="KAF6371376.1"/>
    <property type="molecule type" value="Genomic_DNA"/>
</dbReference>
<evidence type="ECO:0000256" key="1">
    <source>
        <dbReference type="ARBA" id="ARBA00023054"/>
    </source>
</evidence>
<evidence type="ECO:0000313" key="8">
    <source>
        <dbReference type="Proteomes" id="UP000585614"/>
    </source>
</evidence>
<dbReference type="AlphaFoldDB" id="A0A7J7ZBQ7"/>
<feature type="compositionally biased region" description="Acidic residues" evidence="4">
    <location>
        <begin position="494"/>
        <end position="505"/>
    </location>
</feature>
<feature type="coiled-coil region" evidence="3">
    <location>
        <begin position="952"/>
        <end position="1042"/>
    </location>
</feature>
<feature type="domain" description="CCDC144C-like coiled-coil" evidence="6">
    <location>
        <begin position="700"/>
        <end position="1118"/>
    </location>
</feature>
<gene>
    <name evidence="7" type="ORF">mRhiFer1_000702</name>
</gene>